<evidence type="ECO:0000313" key="1">
    <source>
        <dbReference type="EMBL" id="KAF4949256.1"/>
    </source>
</evidence>
<evidence type="ECO:0000313" key="2">
    <source>
        <dbReference type="Proteomes" id="UP000604273"/>
    </source>
</evidence>
<dbReference type="EMBL" id="JABFAI010000243">
    <property type="protein sequence ID" value="KAF4949256.1"/>
    <property type="molecule type" value="Genomic_DNA"/>
</dbReference>
<organism evidence="1 2">
    <name type="scientific">Fusarium gaditjirri</name>
    <dbReference type="NCBI Taxonomy" id="282569"/>
    <lineage>
        <taxon>Eukaryota</taxon>
        <taxon>Fungi</taxon>
        <taxon>Dikarya</taxon>
        <taxon>Ascomycota</taxon>
        <taxon>Pezizomycotina</taxon>
        <taxon>Sordariomycetes</taxon>
        <taxon>Hypocreomycetidae</taxon>
        <taxon>Hypocreales</taxon>
        <taxon>Nectriaceae</taxon>
        <taxon>Fusarium</taxon>
        <taxon>Fusarium nisikadoi species complex</taxon>
    </lineage>
</organism>
<comment type="caution">
    <text evidence="1">The sequence shown here is derived from an EMBL/GenBank/DDBJ whole genome shotgun (WGS) entry which is preliminary data.</text>
</comment>
<gene>
    <name evidence="1" type="ORF">FGADI_9027</name>
</gene>
<sequence length="204" mass="23333">MFFTCLGEPSYLQPGFSYWPVFYSPPPWIQIVLPIFWDIARDNFPDEEIAHCLCEALFELQSFDFKTESSNGWSVNQKICAVTVATAVIDEILTSYHLVDAFHDANDTVENWIKNADLLKPGMILPPYMSFIINPQFRHQALGRYDLCLVFGVPSYPDWESEELALESELEEEKTGSKNGTIGGLVEELEDSLRRIKLGRRSKD</sequence>
<reference evidence="1" key="1">
    <citation type="journal article" date="2020" name="BMC Genomics">
        <title>Correction to: Identification and distribution of gene clusters required for synthesis of sphingolipid metabolism inhibitors in diverse species of the filamentous fungus Fusarium.</title>
        <authorList>
            <person name="Kim H.S."/>
            <person name="Lohmar J.M."/>
            <person name="Busman M."/>
            <person name="Brown D.W."/>
            <person name="Naumann T.A."/>
            <person name="Divon H.H."/>
            <person name="Lysoe E."/>
            <person name="Uhlig S."/>
            <person name="Proctor R.H."/>
        </authorList>
    </citation>
    <scope>NUCLEOTIDE SEQUENCE</scope>
    <source>
        <strain evidence="1">NRRL 45417</strain>
    </source>
</reference>
<name>A0A8H4T0T8_9HYPO</name>
<dbReference type="OrthoDB" id="5074234at2759"/>
<proteinExistence type="predicted"/>
<keyword evidence="2" id="KW-1185">Reference proteome</keyword>
<reference evidence="1" key="2">
    <citation type="submission" date="2020-05" db="EMBL/GenBank/DDBJ databases">
        <authorList>
            <person name="Kim H.-S."/>
            <person name="Proctor R.H."/>
            <person name="Brown D.W."/>
        </authorList>
    </citation>
    <scope>NUCLEOTIDE SEQUENCE</scope>
    <source>
        <strain evidence="1">NRRL 45417</strain>
    </source>
</reference>
<accession>A0A8H4T0T8</accession>
<protein>
    <submittedName>
        <fullName evidence="1">Uncharacterized protein</fullName>
    </submittedName>
</protein>
<dbReference type="Proteomes" id="UP000604273">
    <property type="component" value="Unassembled WGS sequence"/>
</dbReference>
<dbReference type="AlphaFoldDB" id="A0A8H4T0T8"/>